<organism evidence="1 2">
    <name type="scientific">Dothistroma septosporum (strain NZE10 / CBS 128990)</name>
    <name type="common">Red band needle blight fungus</name>
    <name type="synonym">Mycosphaerella pini</name>
    <dbReference type="NCBI Taxonomy" id="675120"/>
    <lineage>
        <taxon>Eukaryota</taxon>
        <taxon>Fungi</taxon>
        <taxon>Dikarya</taxon>
        <taxon>Ascomycota</taxon>
        <taxon>Pezizomycotina</taxon>
        <taxon>Dothideomycetes</taxon>
        <taxon>Dothideomycetidae</taxon>
        <taxon>Mycosphaerellales</taxon>
        <taxon>Mycosphaerellaceae</taxon>
        <taxon>Dothistroma</taxon>
    </lineage>
</organism>
<dbReference type="AlphaFoldDB" id="N1PT69"/>
<dbReference type="Proteomes" id="UP000016933">
    <property type="component" value="Unassembled WGS sequence"/>
</dbReference>
<accession>N1PT69</accession>
<reference evidence="2" key="1">
    <citation type="journal article" date="2012" name="PLoS Genet.">
        <title>The genomes of the fungal plant pathogens Cladosporium fulvum and Dothistroma septosporum reveal adaptation to different hosts and lifestyles but also signatures of common ancestry.</title>
        <authorList>
            <person name="de Wit P.J.G.M."/>
            <person name="van der Burgt A."/>
            <person name="Oekmen B."/>
            <person name="Stergiopoulos I."/>
            <person name="Abd-Elsalam K.A."/>
            <person name="Aerts A.L."/>
            <person name="Bahkali A.H."/>
            <person name="Beenen H.G."/>
            <person name="Chettri P."/>
            <person name="Cox M.P."/>
            <person name="Datema E."/>
            <person name="de Vries R.P."/>
            <person name="Dhillon B."/>
            <person name="Ganley A.R."/>
            <person name="Griffiths S.A."/>
            <person name="Guo Y."/>
            <person name="Hamelin R.C."/>
            <person name="Henrissat B."/>
            <person name="Kabir M.S."/>
            <person name="Jashni M.K."/>
            <person name="Kema G."/>
            <person name="Klaubauf S."/>
            <person name="Lapidus A."/>
            <person name="Levasseur A."/>
            <person name="Lindquist E."/>
            <person name="Mehrabi R."/>
            <person name="Ohm R.A."/>
            <person name="Owen T.J."/>
            <person name="Salamov A."/>
            <person name="Schwelm A."/>
            <person name="Schijlen E."/>
            <person name="Sun H."/>
            <person name="van den Burg H.A."/>
            <person name="van Ham R.C.H.J."/>
            <person name="Zhang S."/>
            <person name="Goodwin S.B."/>
            <person name="Grigoriev I.V."/>
            <person name="Collemare J."/>
            <person name="Bradshaw R.E."/>
        </authorList>
    </citation>
    <scope>NUCLEOTIDE SEQUENCE [LARGE SCALE GENOMIC DNA]</scope>
    <source>
        <strain evidence="2">NZE10 / CBS 128990</strain>
    </source>
</reference>
<gene>
    <name evidence="1" type="ORF">DOTSEDRAFT_32808</name>
</gene>
<dbReference type="HOGENOM" id="CLU_1825240_0_0_1"/>
<reference evidence="1 2" key="2">
    <citation type="journal article" date="2012" name="PLoS Pathog.">
        <title>Diverse lifestyles and strategies of plant pathogenesis encoded in the genomes of eighteen Dothideomycetes fungi.</title>
        <authorList>
            <person name="Ohm R.A."/>
            <person name="Feau N."/>
            <person name="Henrissat B."/>
            <person name="Schoch C.L."/>
            <person name="Horwitz B.A."/>
            <person name="Barry K.W."/>
            <person name="Condon B.J."/>
            <person name="Copeland A.C."/>
            <person name="Dhillon B."/>
            <person name="Glaser F."/>
            <person name="Hesse C.N."/>
            <person name="Kosti I."/>
            <person name="LaButti K."/>
            <person name="Lindquist E.A."/>
            <person name="Lucas S."/>
            <person name="Salamov A.A."/>
            <person name="Bradshaw R.E."/>
            <person name="Ciuffetti L."/>
            <person name="Hamelin R.C."/>
            <person name="Kema G.H.J."/>
            <person name="Lawrence C."/>
            <person name="Scott J.A."/>
            <person name="Spatafora J.W."/>
            <person name="Turgeon B.G."/>
            <person name="de Wit P.J.G.M."/>
            <person name="Zhong S."/>
            <person name="Goodwin S.B."/>
            <person name="Grigoriev I.V."/>
        </authorList>
    </citation>
    <scope>NUCLEOTIDE SEQUENCE [LARGE SCALE GENOMIC DNA]</scope>
    <source>
        <strain evidence="2">NZE10 / CBS 128990</strain>
    </source>
</reference>
<evidence type="ECO:0000313" key="1">
    <source>
        <dbReference type="EMBL" id="EME46138.1"/>
    </source>
</evidence>
<keyword evidence="2" id="KW-1185">Reference proteome</keyword>
<protein>
    <submittedName>
        <fullName evidence="1">Uncharacterized protein</fullName>
    </submittedName>
</protein>
<sequence length="141" mass="15335">MGTMHLLATCEIFRRIAASGGEEIARHIGPMMQVLASCRPRALRPEIECCLRRNCEVTLCGNCIPRRKAMACLEFSEHAMAMGTKFGATTALAQASIRVPAALEECDDLRAQGSSITLCVVMGGMTRLTELEDDRRGCPGF</sequence>
<dbReference type="EMBL" id="KB446537">
    <property type="protein sequence ID" value="EME46138.1"/>
    <property type="molecule type" value="Genomic_DNA"/>
</dbReference>
<evidence type="ECO:0000313" key="2">
    <source>
        <dbReference type="Proteomes" id="UP000016933"/>
    </source>
</evidence>
<proteinExistence type="predicted"/>
<name>N1PT69_DOTSN</name>